<reference evidence="1 2" key="1">
    <citation type="submission" date="2019-10" db="EMBL/GenBank/DDBJ databases">
        <title>Genomic and transcriptomic insights into the perfect genentic adaptation of a filamentous nitrogen-fixing cyanobacterium to rice fields.</title>
        <authorList>
            <person name="Chen Z."/>
        </authorList>
    </citation>
    <scope>NUCLEOTIDE SEQUENCE [LARGE SCALE GENOMIC DNA]</scope>
    <source>
        <strain evidence="1">CCNUC1</strain>
    </source>
</reference>
<protein>
    <submittedName>
        <fullName evidence="1">Uncharacterized protein</fullName>
    </submittedName>
</protein>
<gene>
    <name evidence="1" type="ORF">GXM_07052</name>
</gene>
<keyword evidence="2" id="KW-1185">Reference proteome</keyword>
<sequence>MKPRFMKRSQESEVRIQESEYPMSEVRGFKQGILFFSSTTEVGGFRP</sequence>
<dbReference type="EMBL" id="CP045227">
    <property type="protein sequence ID" value="QFS49558.1"/>
    <property type="molecule type" value="Genomic_DNA"/>
</dbReference>
<name>A0A5P8W9W9_9NOSO</name>
<dbReference type="AlphaFoldDB" id="A0A5P8W9W9"/>
<dbReference type="Proteomes" id="UP000326678">
    <property type="component" value="Chromosome Gxm2"/>
</dbReference>
<proteinExistence type="predicted"/>
<evidence type="ECO:0000313" key="1">
    <source>
        <dbReference type="EMBL" id="QFS49558.1"/>
    </source>
</evidence>
<accession>A0A5P8W9W9</accession>
<dbReference type="KEGG" id="nsh:GXM_07052"/>
<evidence type="ECO:0000313" key="2">
    <source>
        <dbReference type="Proteomes" id="UP000326678"/>
    </source>
</evidence>
<organism evidence="1 2">
    <name type="scientific">Nostoc sphaeroides CCNUC1</name>
    <dbReference type="NCBI Taxonomy" id="2653204"/>
    <lineage>
        <taxon>Bacteria</taxon>
        <taxon>Bacillati</taxon>
        <taxon>Cyanobacteriota</taxon>
        <taxon>Cyanophyceae</taxon>
        <taxon>Nostocales</taxon>
        <taxon>Nostocaceae</taxon>
        <taxon>Nostoc</taxon>
    </lineage>
</organism>